<name>A0ACC1TCG2_9APHY</name>
<evidence type="ECO:0000313" key="2">
    <source>
        <dbReference type="Proteomes" id="UP001148662"/>
    </source>
</evidence>
<protein>
    <submittedName>
        <fullName evidence="1">Uncharacterized protein</fullName>
    </submittedName>
</protein>
<dbReference type="Proteomes" id="UP001148662">
    <property type="component" value="Unassembled WGS sequence"/>
</dbReference>
<accession>A0ACC1TCG2</accession>
<evidence type="ECO:0000313" key="1">
    <source>
        <dbReference type="EMBL" id="KAJ3558114.1"/>
    </source>
</evidence>
<keyword evidence="2" id="KW-1185">Reference proteome</keyword>
<organism evidence="1 2">
    <name type="scientific">Phlebia brevispora</name>
    <dbReference type="NCBI Taxonomy" id="194682"/>
    <lineage>
        <taxon>Eukaryota</taxon>
        <taxon>Fungi</taxon>
        <taxon>Dikarya</taxon>
        <taxon>Basidiomycota</taxon>
        <taxon>Agaricomycotina</taxon>
        <taxon>Agaricomycetes</taxon>
        <taxon>Polyporales</taxon>
        <taxon>Meruliaceae</taxon>
        <taxon>Phlebia</taxon>
    </lineage>
</organism>
<reference evidence="1" key="1">
    <citation type="submission" date="2022-07" db="EMBL/GenBank/DDBJ databases">
        <title>Genome Sequence of Phlebia brevispora.</title>
        <authorList>
            <person name="Buettner E."/>
        </authorList>
    </citation>
    <scope>NUCLEOTIDE SEQUENCE</scope>
    <source>
        <strain evidence="1">MPL23</strain>
    </source>
</reference>
<proteinExistence type="predicted"/>
<dbReference type="EMBL" id="JANHOG010000110">
    <property type="protein sequence ID" value="KAJ3558114.1"/>
    <property type="molecule type" value="Genomic_DNA"/>
</dbReference>
<comment type="caution">
    <text evidence="1">The sequence shown here is derived from an EMBL/GenBank/DDBJ whole genome shotgun (WGS) entry which is preliminary data.</text>
</comment>
<gene>
    <name evidence="1" type="ORF">NM688_g1110</name>
</gene>
<sequence length="381" mass="42308">MYCTPPAEVLYDIISSLLADYVDDLLLGSLALKLPVSVGATSLISQDLATVKAELERNDVAPSSPNPIVPLLCSSYQLRDITLKAISNTLGIEIEGWEAGLKRLKRKPMTKIQPLRLLLASPGHAYDTMQHESLPDISSHFLQLYYVVAVNSTCAAFERAGDFGIDALFRYTDAVATVLERSTSLDLETLKMLHCSVPSSHFCYTEDMRFKCFRRALEFFMERIDMAEIHINTVKMILSALRDNGIQEEDVLDDQYPNLHSMYLIVFNPLNAILAGLTRLNDQYSIFAMGLASSSSSLRNELQKEYEDDILGLLKIYDRILALEPPSEGSQEWETCQRLVCDLRASTLGCFSTTTDPVLPAIASSTTESAPTGEALREDDG</sequence>